<dbReference type="GO" id="GO:0016787">
    <property type="term" value="F:hydrolase activity"/>
    <property type="evidence" value="ECO:0007669"/>
    <property type="project" value="UniProtKB-KW"/>
</dbReference>
<gene>
    <name evidence="3" type="ORF">DT376_27535</name>
</gene>
<accession>A0A367M2Z6</accession>
<dbReference type="GO" id="GO:0070813">
    <property type="term" value="P:hydrogen sulfide metabolic process"/>
    <property type="evidence" value="ECO:0007669"/>
    <property type="project" value="TreeGrafter"/>
</dbReference>
<dbReference type="InterPro" id="IPR044528">
    <property type="entry name" value="POD-like_MBL-fold"/>
</dbReference>
<feature type="domain" description="Metallo-beta-lactamase" evidence="2">
    <location>
        <begin position="43"/>
        <end position="256"/>
    </location>
</feature>
<organism evidence="3 4">
    <name type="scientific">Pseudomonas aeruginosa</name>
    <dbReference type="NCBI Taxonomy" id="287"/>
    <lineage>
        <taxon>Bacteria</taxon>
        <taxon>Pseudomonadati</taxon>
        <taxon>Pseudomonadota</taxon>
        <taxon>Gammaproteobacteria</taxon>
        <taxon>Pseudomonadales</taxon>
        <taxon>Pseudomonadaceae</taxon>
        <taxon>Pseudomonas</taxon>
    </lineage>
</organism>
<dbReference type="InterPro" id="IPR051682">
    <property type="entry name" value="Mito_Persulfide_Diox"/>
</dbReference>
<evidence type="ECO:0000313" key="3">
    <source>
        <dbReference type="EMBL" id="RCI71729.1"/>
    </source>
</evidence>
<dbReference type="SUPFAM" id="SSF56784">
    <property type="entry name" value="HAD-like"/>
    <property type="match status" value="1"/>
</dbReference>
<dbReference type="GO" id="GO:0006749">
    <property type="term" value="P:glutathione metabolic process"/>
    <property type="evidence" value="ECO:0007669"/>
    <property type="project" value="InterPro"/>
</dbReference>
<dbReference type="SUPFAM" id="SSF56281">
    <property type="entry name" value="Metallo-hydrolase/oxidoreductase"/>
    <property type="match status" value="1"/>
</dbReference>
<evidence type="ECO:0000313" key="4">
    <source>
        <dbReference type="Proteomes" id="UP000253594"/>
    </source>
</evidence>
<keyword evidence="3" id="KW-0378">Hydrolase</keyword>
<dbReference type="Gene3D" id="3.60.15.10">
    <property type="entry name" value="Ribonuclease Z/Hydroxyacylglutathione hydrolase-like"/>
    <property type="match status" value="1"/>
</dbReference>
<reference evidence="3 4" key="1">
    <citation type="submission" date="2018-07" db="EMBL/GenBank/DDBJ databases">
        <title>Mechanisms of high-level aminoglycoside resistance among Gram-negative pathogens in Brazil.</title>
        <authorList>
            <person name="Ballaben A.S."/>
            <person name="Darini A.L.C."/>
            <person name="Doi Y."/>
        </authorList>
    </citation>
    <scope>NUCLEOTIDE SEQUENCE [LARGE SCALE GENOMIC DNA]</scope>
    <source>
        <strain evidence="3 4">B2-305</strain>
    </source>
</reference>
<dbReference type="SMART" id="SM00849">
    <property type="entry name" value="Lactamase_B"/>
    <property type="match status" value="1"/>
</dbReference>
<dbReference type="GO" id="GO:0046872">
    <property type="term" value="F:metal ion binding"/>
    <property type="evidence" value="ECO:0007669"/>
    <property type="project" value="UniProtKB-KW"/>
</dbReference>
<dbReference type="CDD" id="cd07724">
    <property type="entry name" value="POD-like_MBL-fold"/>
    <property type="match status" value="1"/>
</dbReference>
<keyword evidence="1" id="KW-0479">Metal-binding</keyword>
<dbReference type="InterPro" id="IPR001279">
    <property type="entry name" value="Metallo-B-lactamas"/>
</dbReference>
<dbReference type="PANTHER" id="PTHR43084:SF1">
    <property type="entry name" value="PERSULFIDE DIOXYGENASE ETHE1, MITOCHONDRIAL"/>
    <property type="match status" value="1"/>
</dbReference>
<evidence type="ECO:0000256" key="1">
    <source>
        <dbReference type="ARBA" id="ARBA00022723"/>
    </source>
</evidence>
<comment type="caution">
    <text evidence="3">The sequence shown here is derived from an EMBL/GenBank/DDBJ whole genome shotgun (WGS) entry which is preliminary data.</text>
</comment>
<protein>
    <submittedName>
        <fullName evidence="3">MBL fold metallo-hydrolase</fullName>
    </submittedName>
</protein>
<dbReference type="PANTHER" id="PTHR43084">
    <property type="entry name" value="PERSULFIDE DIOXYGENASE ETHE1"/>
    <property type="match status" value="1"/>
</dbReference>
<dbReference type="AlphaFoldDB" id="A0A367M2Z6"/>
<evidence type="ECO:0000259" key="2">
    <source>
        <dbReference type="SMART" id="SM00849"/>
    </source>
</evidence>
<dbReference type="InterPro" id="IPR036866">
    <property type="entry name" value="RibonucZ/Hydroxyglut_hydro"/>
</dbReference>
<dbReference type="Pfam" id="PF00753">
    <property type="entry name" value="Lactamase_B"/>
    <property type="match status" value="1"/>
</dbReference>
<dbReference type="Proteomes" id="UP000253594">
    <property type="component" value="Unassembled WGS sequence"/>
</dbReference>
<sequence length="339" mass="37706">MDGVLISSREAIAAAWSRVAGEQGVALGPDCLRDHVHGRPGGYTLDYLFGHLPMERRRILKQRVDALEEGADCPLLPGVAAVIRQLRWLDVPLALVTSSWPARIDHVLRQHDLQVEWLLETHVHADHLSAAIFLQRELGGCLAIGARITQVQAKFSGLFNLGEAFPVDGRQFEHLFEDGESFRIGALECRALHTPGHTPACMTYLVGDSAFVGDTLFMPDYGTARCDFPGGDARQLYRSIQRLFALPDATRLFMCHDYTAPGRDEHRCETSVGEQRRHNVHVREGVDEEAFVAMRQQRDATLGMPTLMLPAIQVNMRGGNLPPVEGNGVRYLKIPLDLF</sequence>
<proteinExistence type="predicted"/>
<name>A0A367M2Z6_PSEAI</name>
<dbReference type="EMBL" id="QORE01001260">
    <property type="protein sequence ID" value="RCI71729.1"/>
    <property type="molecule type" value="Genomic_DNA"/>
</dbReference>
<dbReference type="GO" id="GO:0050313">
    <property type="term" value="F:sulfur dioxygenase activity"/>
    <property type="evidence" value="ECO:0007669"/>
    <property type="project" value="InterPro"/>
</dbReference>
<dbReference type="InterPro" id="IPR036412">
    <property type="entry name" value="HAD-like_sf"/>
</dbReference>